<evidence type="ECO:0000313" key="1">
    <source>
        <dbReference type="EMBL" id="KAI6087499.1"/>
    </source>
</evidence>
<keyword evidence="2" id="KW-1185">Reference proteome</keyword>
<accession>A0ACC0D445</accession>
<protein>
    <submittedName>
        <fullName evidence="1">Uncharacterized protein</fullName>
    </submittedName>
</protein>
<proteinExistence type="predicted"/>
<evidence type="ECO:0000313" key="2">
    <source>
        <dbReference type="Proteomes" id="UP001497680"/>
    </source>
</evidence>
<gene>
    <name evidence="1" type="ORF">F4821DRAFT_104592</name>
</gene>
<reference evidence="1 2" key="1">
    <citation type="journal article" date="2022" name="New Phytol.">
        <title>Ecological generalism drives hyperdiversity of secondary metabolite gene clusters in xylarialean endophytes.</title>
        <authorList>
            <person name="Franco M.E.E."/>
            <person name="Wisecaver J.H."/>
            <person name="Arnold A.E."/>
            <person name="Ju Y.M."/>
            <person name="Slot J.C."/>
            <person name="Ahrendt S."/>
            <person name="Moore L.P."/>
            <person name="Eastman K.E."/>
            <person name="Scott K."/>
            <person name="Konkel Z."/>
            <person name="Mondo S.J."/>
            <person name="Kuo A."/>
            <person name="Hayes R.D."/>
            <person name="Haridas S."/>
            <person name="Andreopoulos B."/>
            <person name="Riley R."/>
            <person name="LaButti K."/>
            <person name="Pangilinan J."/>
            <person name="Lipzen A."/>
            <person name="Amirebrahimi M."/>
            <person name="Yan J."/>
            <person name="Adam C."/>
            <person name="Keymanesh K."/>
            <person name="Ng V."/>
            <person name="Louie K."/>
            <person name="Northen T."/>
            <person name="Drula E."/>
            <person name="Henrissat B."/>
            <person name="Hsieh H.M."/>
            <person name="Youens-Clark K."/>
            <person name="Lutzoni F."/>
            <person name="Miadlikowska J."/>
            <person name="Eastwood D.C."/>
            <person name="Hamelin R.C."/>
            <person name="Grigoriev I.V."/>
            <person name="U'Ren J.M."/>
        </authorList>
    </citation>
    <scope>NUCLEOTIDE SEQUENCE [LARGE SCALE GENOMIC DNA]</scope>
    <source>
        <strain evidence="1 2">ER1909</strain>
    </source>
</reference>
<organism evidence="1 2">
    <name type="scientific">Hypoxylon rubiginosum</name>
    <dbReference type="NCBI Taxonomy" id="110542"/>
    <lineage>
        <taxon>Eukaryota</taxon>
        <taxon>Fungi</taxon>
        <taxon>Dikarya</taxon>
        <taxon>Ascomycota</taxon>
        <taxon>Pezizomycotina</taxon>
        <taxon>Sordariomycetes</taxon>
        <taxon>Xylariomycetidae</taxon>
        <taxon>Xylariales</taxon>
        <taxon>Hypoxylaceae</taxon>
        <taxon>Hypoxylon</taxon>
    </lineage>
</organism>
<name>A0ACC0D445_9PEZI</name>
<dbReference type="EMBL" id="MU394307">
    <property type="protein sequence ID" value="KAI6087499.1"/>
    <property type="molecule type" value="Genomic_DNA"/>
</dbReference>
<dbReference type="Proteomes" id="UP001497680">
    <property type="component" value="Unassembled WGS sequence"/>
</dbReference>
<sequence length="316" mass="35832">MAVLDDIPGIKVAVVVGGNEVTEYDDPNAADQDQPAYPTSTKYIECADGAEFSIKLYVNHNYAWGYRDHALKVRPLIDGKRMDGTIVREDHAECTHIRGYSFLSATTNQWQLQKWKFSNISTIDDAKKDRVEHDTKLAKDLGLIELQIRRCIIISHVSSNHDQPFKNSDKLELAEKALKGRAMSHGASFSESYEKIASRGTVHTEPVDKDDEPIATFRFHYRSRDALKREMVIPRSPSPGSRPVGQMSRAELERLAKERLNQLQEVNVKDEDKRVIKREFGEIIDLSEEPERPIKVARQGEVIDLTGDLTDDDADE</sequence>
<comment type="caution">
    <text evidence="1">The sequence shown here is derived from an EMBL/GenBank/DDBJ whole genome shotgun (WGS) entry which is preliminary data.</text>
</comment>